<dbReference type="RefSeq" id="WP_163299808.1">
    <property type="nucleotide sequence ID" value="NZ_JAAGRR010000192.1"/>
</dbReference>
<evidence type="ECO:0000259" key="5">
    <source>
        <dbReference type="PROSITE" id="PS50975"/>
    </source>
</evidence>
<dbReference type="GO" id="GO:0016874">
    <property type="term" value="F:ligase activity"/>
    <property type="evidence" value="ECO:0007669"/>
    <property type="project" value="UniProtKB-KW"/>
</dbReference>
<keyword evidence="7" id="KW-1185">Reference proteome</keyword>
<dbReference type="SUPFAM" id="SSF56059">
    <property type="entry name" value="Glutathione synthetase ATP-binding domain-like"/>
    <property type="match status" value="1"/>
</dbReference>
<reference evidence="6 7" key="1">
    <citation type="submission" date="2020-02" db="EMBL/GenBank/DDBJ databases">
        <title>Comparative genomics of sulfur disproportionating microorganisms.</title>
        <authorList>
            <person name="Ward L.M."/>
            <person name="Bertran E."/>
            <person name="Johnston D.T."/>
        </authorList>
    </citation>
    <scope>NUCLEOTIDE SEQUENCE [LARGE SCALE GENOMIC DNA]</scope>
    <source>
        <strain evidence="6 7">DSM 100025</strain>
    </source>
</reference>
<dbReference type="Gene3D" id="3.40.50.20">
    <property type="match status" value="1"/>
</dbReference>
<dbReference type="PANTHER" id="PTHR43055">
    <property type="entry name" value="FORMATE-DEPENDENT PHOSPHORIBOSYLGLYCINAMIDE FORMYLTRANSFERASE"/>
    <property type="match status" value="1"/>
</dbReference>
<dbReference type="GO" id="GO:0005524">
    <property type="term" value="F:ATP binding"/>
    <property type="evidence" value="ECO:0007669"/>
    <property type="project" value="UniProtKB-UniRule"/>
</dbReference>
<accession>A0A6N9TQG6</accession>
<protein>
    <submittedName>
        <fullName evidence="6">ATP-grasp domain-containing protein</fullName>
    </submittedName>
</protein>
<sequence>MPEPTPNTPKARRPLLLTGRVLVTDGHWTKTVAAVRALGRAGLHVTVGETSRLAAAFFSRHAHRRVVYPSPRTRPRRFLAALERAVRRGDFDVLIPMELQTLLLVSVNRDRFLPHVRFPFAPDPVLRRAASKWHAAEAARRAGLPVPRTRLLPRGTRDWSLLDDPGLPLVLKPEYGEGGRGLYYCRSEEDLGRAFERIEPTGRTYVAQEWIPPGGDPLGVSLLMGPGGRTHARFTHRRLREYPPGGGPSTLREVFRHPAAEAAAERLLAELDFTGVAMVEFKVDPRDGRPVILEVNPRFWGSLPLAVAAGVNFPVLLYRWAVGLPLPKPPTPRPGLKARCLVPGDLLHLVAARGRVSRDFWRLRDPDTRCDLLDPEDPAPFFARLLSLAALPYDPQLKAVLKRREAPRGKLRP</sequence>
<evidence type="ECO:0000256" key="1">
    <source>
        <dbReference type="ARBA" id="ARBA00022598"/>
    </source>
</evidence>
<dbReference type="PANTHER" id="PTHR43055:SF1">
    <property type="entry name" value="FORMATE-DEPENDENT PHOSPHORIBOSYLGLYCINAMIDE FORMYLTRANSFERASE"/>
    <property type="match status" value="1"/>
</dbReference>
<organism evidence="6 7">
    <name type="scientific">Dissulfurirhabdus thermomarina</name>
    <dbReference type="NCBI Taxonomy" id="1765737"/>
    <lineage>
        <taxon>Bacteria</taxon>
        <taxon>Deltaproteobacteria</taxon>
        <taxon>Dissulfurirhabdaceae</taxon>
        <taxon>Dissulfurirhabdus</taxon>
    </lineage>
</organism>
<dbReference type="EMBL" id="JAAGRR010000192">
    <property type="protein sequence ID" value="NDY43511.1"/>
    <property type="molecule type" value="Genomic_DNA"/>
</dbReference>
<evidence type="ECO:0000256" key="2">
    <source>
        <dbReference type="ARBA" id="ARBA00022741"/>
    </source>
</evidence>
<gene>
    <name evidence="6" type="ORF">G3N55_11765</name>
</gene>
<dbReference type="Gene3D" id="3.30.1490.20">
    <property type="entry name" value="ATP-grasp fold, A domain"/>
    <property type="match status" value="1"/>
</dbReference>
<keyword evidence="1" id="KW-0436">Ligase</keyword>
<feature type="domain" description="ATP-grasp" evidence="5">
    <location>
        <begin position="136"/>
        <end position="322"/>
    </location>
</feature>
<keyword evidence="3 4" id="KW-0067">ATP-binding</keyword>
<dbReference type="AlphaFoldDB" id="A0A6N9TQG6"/>
<name>A0A6N9TQG6_DISTH</name>
<dbReference type="GO" id="GO:0046872">
    <property type="term" value="F:metal ion binding"/>
    <property type="evidence" value="ECO:0007669"/>
    <property type="project" value="InterPro"/>
</dbReference>
<dbReference type="InterPro" id="IPR011761">
    <property type="entry name" value="ATP-grasp"/>
</dbReference>
<evidence type="ECO:0000256" key="3">
    <source>
        <dbReference type="ARBA" id="ARBA00022840"/>
    </source>
</evidence>
<dbReference type="Proteomes" id="UP000469346">
    <property type="component" value="Unassembled WGS sequence"/>
</dbReference>
<keyword evidence="2 4" id="KW-0547">Nucleotide-binding</keyword>
<dbReference type="PROSITE" id="PS50975">
    <property type="entry name" value="ATP_GRASP"/>
    <property type="match status" value="1"/>
</dbReference>
<proteinExistence type="predicted"/>
<comment type="caution">
    <text evidence="6">The sequence shown here is derived from an EMBL/GenBank/DDBJ whole genome shotgun (WGS) entry which is preliminary data.</text>
</comment>
<evidence type="ECO:0000256" key="4">
    <source>
        <dbReference type="PROSITE-ProRule" id="PRU00409"/>
    </source>
</evidence>
<dbReference type="Gene3D" id="3.30.470.20">
    <property type="entry name" value="ATP-grasp fold, B domain"/>
    <property type="match status" value="1"/>
</dbReference>
<dbReference type="Pfam" id="PF15632">
    <property type="entry name" value="ATPgrasp_Ter"/>
    <property type="match status" value="1"/>
</dbReference>
<dbReference type="InterPro" id="IPR013815">
    <property type="entry name" value="ATP_grasp_subdomain_1"/>
</dbReference>
<evidence type="ECO:0000313" key="7">
    <source>
        <dbReference type="Proteomes" id="UP000469346"/>
    </source>
</evidence>
<dbReference type="GO" id="GO:0005829">
    <property type="term" value="C:cytosol"/>
    <property type="evidence" value="ECO:0007669"/>
    <property type="project" value="TreeGrafter"/>
</dbReference>
<evidence type="ECO:0000313" key="6">
    <source>
        <dbReference type="EMBL" id="NDY43511.1"/>
    </source>
</evidence>